<dbReference type="AlphaFoldDB" id="A0AAQ4E549"/>
<protein>
    <submittedName>
        <fullName evidence="2">Uncharacterized protein</fullName>
    </submittedName>
</protein>
<sequence length="96" mass="10544">MKAICLLSKCCGQNSEQWDRVSVPQHSITRPENAPPSATPQDPCGPSGHQAPSARRHEVICAVLEYAAATRDPFTETNTVKSESKTMWCALFATWL</sequence>
<dbReference type="Proteomes" id="UP001321473">
    <property type="component" value="Unassembled WGS sequence"/>
</dbReference>
<name>A0AAQ4E549_AMBAM</name>
<reference evidence="2 3" key="1">
    <citation type="journal article" date="2023" name="Arcadia Sci">
        <title>De novo assembly of a long-read Amblyomma americanum tick genome.</title>
        <authorList>
            <person name="Chou S."/>
            <person name="Poskanzer K.E."/>
            <person name="Rollins M."/>
            <person name="Thuy-Boun P.S."/>
        </authorList>
    </citation>
    <scope>NUCLEOTIDE SEQUENCE [LARGE SCALE GENOMIC DNA]</scope>
    <source>
        <strain evidence="2">F_SG_1</strain>
        <tissue evidence="2">Salivary glands</tissue>
    </source>
</reference>
<dbReference type="EMBL" id="JARKHS020022131">
    <property type="protein sequence ID" value="KAK8769772.1"/>
    <property type="molecule type" value="Genomic_DNA"/>
</dbReference>
<comment type="caution">
    <text evidence="2">The sequence shown here is derived from an EMBL/GenBank/DDBJ whole genome shotgun (WGS) entry which is preliminary data.</text>
</comment>
<feature type="region of interest" description="Disordered" evidence="1">
    <location>
        <begin position="21"/>
        <end position="53"/>
    </location>
</feature>
<accession>A0AAQ4E549</accession>
<gene>
    <name evidence="2" type="ORF">V5799_013763</name>
</gene>
<organism evidence="2 3">
    <name type="scientific">Amblyomma americanum</name>
    <name type="common">Lone star tick</name>
    <dbReference type="NCBI Taxonomy" id="6943"/>
    <lineage>
        <taxon>Eukaryota</taxon>
        <taxon>Metazoa</taxon>
        <taxon>Ecdysozoa</taxon>
        <taxon>Arthropoda</taxon>
        <taxon>Chelicerata</taxon>
        <taxon>Arachnida</taxon>
        <taxon>Acari</taxon>
        <taxon>Parasitiformes</taxon>
        <taxon>Ixodida</taxon>
        <taxon>Ixodoidea</taxon>
        <taxon>Ixodidae</taxon>
        <taxon>Amblyomminae</taxon>
        <taxon>Amblyomma</taxon>
    </lineage>
</organism>
<evidence type="ECO:0000313" key="3">
    <source>
        <dbReference type="Proteomes" id="UP001321473"/>
    </source>
</evidence>
<evidence type="ECO:0000256" key="1">
    <source>
        <dbReference type="SAM" id="MobiDB-lite"/>
    </source>
</evidence>
<proteinExistence type="predicted"/>
<evidence type="ECO:0000313" key="2">
    <source>
        <dbReference type="EMBL" id="KAK8769772.1"/>
    </source>
</evidence>
<keyword evidence="3" id="KW-1185">Reference proteome</keyword>